<feature type="region of interest" description="Disordered" evidence="1">
    <location>
        <begin position="527"/>
        <end position="556"/>
    </location>
</feature>
<sequence>MLDILKSNIEWLQEVFSNQLEGFDLQEYFSKQSFDQVNSQVSVADDRMRKFFIPTRDSRSIDNLMYNTPVTVAEATMPLASLITAFQGDDSAPLAVADSWENAAKALKDSMDNLKSASTGLASSSEGYSFDTAREAIDDVHKTGLVVASNTTAMAGSVRQFPLVRSTNLQALETIQATTSLIADPAERLLAEQAAVANFVSSQLQPSLEMVRPPVSNLGVPIVGHSGGGTLDATTVSTASAQPTVTHINGHTNAVAPASATAHGEQAATAATNAPKPTAAPAATHAAPAPGGLHTPANTPAPVQPAAATAAPQAPGFAPGGITSPAQAPTIAPHQAAAGAAAPTVPGQGGTSVPGTENLINAQNRFGAGGAAAGRPGTVSELGGRGSGPQFRSISGGAGTGTGAHSVTGTPKADLRNVSTTAPRPNLPGSLKVKHSTPLSAPHGENAHANTPTSGKGATSAVHGTAGAKSGAGMKGGGNVASTVMGRGTSIGRAGKEAKSGLRGSAVTFGKQDRSYFRRIFLSGEDPLISGKKARDRKERDKNRATEQQTVKKVIR</sequence>
<gene>
    <name evidence="2" type="ORF">L8V00_09760</name>
</gene>
<organism evidence="2 3">
    <name type="scientific">Corynebacterium evansiae</name>
    <dbReference type="NCBI Taxonomy" id="2913499"/>
    <lineage>
        <taxon>Bacteria</taxon>
        <taxon>Bacillati</taxon>
        <taxon>Actinomycetota</taxon>
        <taxon>Actinomycetes</taxon>
        <taxon>Mycobacteriales</taxon>
        <taxon>Corynebacteriaceae</taxon>
        <taxon>Corynebacterium</taxon>
    </lineage>
</organism>
<keyword evidence="3" id="KW-1185">Reference proteome</keyword>
<reference evidence="2" key="1">
    <citation type="submission" date="2022-02" db="EMBL/GenBank/DDBJ databases">
        <title>Corynebacterium sp. from urogenital microbiome.</title>
        <authorList>
            <person name="Cappelli E.A."/>
            <person name="Ribeiro T.G."/>
            <person name="Peixe L."/>
        </authorList>
    </citation>
    <scope>NUCLEOTIDE SEQUENCE</scope>
    <source>
        <strain evidence="2">C8Ua_174</strain>
    </source>
</reference>
<feature type="compositionally biased region" description="Polar residues" evidence="1">
    <location>
        <begin position="353"/>
        <end position="364"/>
    </location>
</feature>
<accession>A0A9X3LQY6</accession>
<proteinExistence type="predicted"/>
<dbReference type="EMBL" id="JAKMUT010000011">
    <property type="protein sequence ID" value="MCZ9290483.1"/>
    <property type="molecule type" value="Genomic_DNA"/>
</dbReference>
<feature type="compositionally biased region" description="Polar residues" evidence="1">
    <location>
        <begin position="448"/>
        <end position="457"/>
    </location>
</feature>
<evidence type="ECO:0000313" key="2">
    <source>
        <dbReference type="EMBL" id="MCZ9290483.1"/>
    </source>
</evidence>
<dbReference type="Proteomes" id="UP001146469">
    <property type="component" value="Unassembled WGS sequence"/>
</dbReference>
<dbReference type="AlphaFoldDB" id="A0A9X3LQY6"/>
<feature type="region of interest" description="Disordered" evidence="1">
    <location>
        <begin position="257"/>
        <end position="481"/>
    </location>
</feature>
<feature type="compositionally biased region" description="Polar residues" evidence="1">
    <location>
        <begin position="546"/>
        <end position="556"/>
    </location>
</feature>
<name>A0A9X3LQY6_9CORY</name>
<feature type="compositionally biased region" description="Basic and acidic residues" evidence="1">
    <location>
        <begin position="536"/>
        <end position="545"/>
    </location>
</feature>
<evidence type="ECO:0000256" key="1">
    <source>
        <dbReference type="SAM" id="MobiDB-lite"/>
    </source>
</evidence>
<protein>
    <submittedName>
        <fullName evidence="2">Uncharacterized protein</fullName>
    </submittedName>
</protein>
<feature type="compositionally biased region" description="Low complexity" evidence="1">
    <location>
        <begin position="258"/>
        <end position="346"/>
    </location>
</feature>
<comment type="caution">
    <text evidence="2">The sequence shown here is derived from an EMBL/GenBank/DDBJ whole genome shotgun (WGS) entry which is preliminary data.</text>
</comment>
<evidence type="ECO:0000313" key="3">
    <source>
        <dbReference type="Proteomes" id="UP001146469"/>
    </source>
</evidence>
<dbReference type="RefSeq" id="WP_269944914.1">
    <property type="nucleotide sequence ID" value="NZ_JAKMUT010000011.1"/>
</dbReference>